<feature type="domain" description="DUF7791" evidence="4">
    <location>
        <begin position="552"/>
        <end position="655"/>
    </location>
</feature>
<feature type="compositionally biased region" description="Polar residues" evidence="2">
    <location>
        <begin position="759"/>
        <end position="779"/>
    </location>
</feature>
<dbReference type="PANTHER" id="PTHR10039:SF5">
    <property type="entry name" value="NACHT DOMAIN-CONTAINING PROTEIN"/>
    <property type="match status" value="1"/>
</dbReference>
<feature type="domain" description="DUF7791" evidence="4">
    <location>
        <begin position="784"/>
        <end position="834"/>
    </location>
</feature>
<keyword evidence="6" id="KW-1185">Reference proteome</keyword>
<evidence type="ECO:0000259" key="3">
    <source>
        <dbReference type="Pfam" id="PF24883"/>
    </source>
</evidence>
<accession>A0A6A6TG24</accession>
<dbReference type="InterPro" id="IPR056884">
    <property type="entry name" value="NPHP3-like_N"/>
</dbReference>
<evidence type="ECO:0000256" key="1">
    <source>
        <dbReference type="ARBA" id="ARBA00022737"/>
    </source>
</evidence>
<dbReference type="PANTHER" id="PTHR10039">
    <property type="entry name" value="AMELOGENIN"/>
    <property type="match status" value="1"/>
</dbReference>
<dbReference type="Gene3D" id="3.40.50.300">
    <property type="entry name" value="P-loop containing nucleotide triphosphate hydrolases"/>
    <property type="match status" value="1"/>
</dbReference>
<evidence type="ECO:0008006" key="7">
    <source>
        <dbReference type="Google" id="ProtNLM"/>
    </source>
</evidence>
<name>A0A6A6TG24_9PLEO</name>
<dbReference type="Proteomes" id="UP000799324">
    <property type="component" value="Unassembled WGS sequence"/>
</dbReference>
<feature type="region of interest" description="Disordered" evidence="2">
    <location>
        <begin position="755"/>
        <end position="779"/>
    </location>
</feature>
<dbReference type="InterPro" id="IPR056693">
    <property type="entry name" value="DUF7791"/>
</dbReference>
<evidence type="ECO:0000313" key="6">
    <source>
        <dbReference type="Proteomes" id="UP000799324"/>
    </source>
</evidence>
<dbReference type="EMBL" id="MU004317">
    <property type="protein sequence ID" value="KAF2658197.1"/>
    <property type="molecule type" value="Genomic_DNA"/>
</dbReference>
<proteinExistence type="predicted"/>
<keyword evidence="1" id="KW-0677">Repeat</keyword>
<dbReference type="Pfam" id="PF24883">
    <property type="entry name" value="NPHP3_N"/>
    <property type="match status" value="1"/>
</dbReference>
<organism evidence="5 6">
    <name type="scientific">Lophiostoma macrostomum CBS 122681</name>
    <dbReference type="NCBI Taxonomy" id="1314788"/>
    <lineage>
        <taxon>Eukaryota</taxon>
        <taxon>Fungi</taxon>
        <taxon>Dikarya</taxon>
        <taxon>Ascomycota</taxon>
        <taxon>Pezizomycotina</taxon>
        <taxon>Dothideomycetes</taxon>
        <taxon>Pleosporomycetidae</taxon>
        <taxon>Pleosporales</taxon>
        <taxon>Lophiostomataceae</taxon>
        <taxon>Lophiostoma</taxon>
    </lineage>
</organism>
<dbReference type="OrthoDB" id="443402at2759"/>
<evidence type="ECO:0000313" key="5">
    <source>
        <dbReference type="EMBL" id="KAF2658197.1"/>
    </source>
</evidence>
<reference evidence="5" key="1">
    <citation type="journal article" date="2020" name="Stud. Mycol.">
        <title>101 Dothideomycetes genomes: a test case for predicting lifestyles and emergence of pathogens.</title>
        <authorList>
            <person name="Haridas S."/>
            <person name="Albert R."/>
            <person name="Binder M."/>
            <person name="Bloem J."/>
            <person name="Labutti K."/>
            <person name="Salamov A."/>
            <person name="Andreopoulos B."/>
            <person name="Baker S."/>
            <person name="Barry K."/>
            <person name="Bills G."/>
            <person name="Bluhm B."/>
            <person name="Cannon C."/>
            <person name="Castanera R."/>
            <person name="Culley D."/>
            <person name="Daum C."/>
            <person name="Ezra D."/>
            <person name="Gonzalez J."/>
            <person name="Henrissat B."/>
            <person name="Kuo A."/>
            <person name="Liang C."/>
            <person name="Lipzen A."/>
            <person name="Lutzoni F."/>
            <person name="Magnuson J."/>
            <person name="Mondo S."/>
            <person name="Nolan M."/>
            <person name="Ohm R."/>
            <person name="Pangilinan J."/>
            <person name="Park H.-J."/>
            <person name="Ramirez L."/>
            <person name="Alfaro M."/>
            <person name="Sun H."/>
            <person name="Tritt A."/>
            <person name="Yoshinaga Y."/>
            <person name="Zwiers L.-H."/>
            <person name="Turgeon B."/>
            <person name="Goodwin S."/>
            <person name="Spatafora J."/>
            <person name="Crous P."/>
            <person name="Grigoriev I."/>
        </authorList>
    </citation>
    <scope>NUCLEOTIDE SEQUENCE</scope>
    <source>
        <strain evidence="5">CBS 122681</strain>
    </source>
</reference>
<feature type="domain" description="Nephrocystin 3-like N-terminal" evidence="3">
    <location>
        <begin position="274"/>
        <end position="443"/>
    </location>
</feature>
<evidence type="ECO:0000256" key="2">
    <source>
        <dbReference type="SAM" id="MobiDB-lite"/>
    </source>
</evidence>
<dbReference type="SUPFAM" id="SSF52540">
    <property type="entry name" value="P-loop containing nucleoside triphosphate hydrolases"/>
    <property type="match status" value="1"/>
</dbReference>
<dbReference type="InterPro" id="IPR027417">
    <property type="entry name" value="P-loop_NTPase"/>
</dbReference>
<protein>
    <recommendedName>
        <fullName evidence="7">NACHT domain-containing protein</fullName>
    </recommendedName>
</protein>
<dbReference type="Pfam" id="PF25053">
    <property type="entry name" value="DUF7791"/>
    <property type="match status" value="2"/>
</dbReference>
<sequence>MALDPISALSIAAAAVQFVQFSCQIVSKGRHIYISSNGNLQENGETEAVTLRLKELTQRLKKSTGTARVKVNPLDPDEIQKHHKQVQDICNECNNLSKTLLDRLYELKVPNGSEHRKWKSFRHALKSVWSKREIDQMSERLRQLRDELDSHLMFLLRETLSGISISQDNLLTLLDKRTREIIQSITGTCNVQKDELQQHFEQFTMSQRQEFERTRAAFVQRDSENRKVRVQVHILESLRFAEMSHRYETIAPAHAKTFRWLFRDPQRFAKPWDSLEEWLSQGSGTYWVQGKAASGKSTLLKFIWRSPETWAYLNDWARGSRLMAGAFYFWNSGVAEQRSQTGLFRSLLYAMLKEGTDLIAAVLPDEWERNCTLAAHDTQLALENWSLGQLQTAFARLVSLATEDFQLCFFIDGLDEYDGSAGDIAEYIHSLSNQYAKFCVSSRPWPVFDDTFRKVPGLKLQDLTKDDIRAYVEDVLGQNKHMQNLQKWDPKNMSGLIEEVVEKAAGVFLWVELVAKSLIQGLRDGDEISHLRCRLFNLPSDLERLYEHMLRRIEPEYKEEASKIFQIFRANGYSLGIPTLHRALLYVDYQQVTNMDFAGRDLVLDDGTVNGNEKMDATLERMVMRLNSRSKGLLEAHEIHDEDQRTEPKQSQALDTCAIASVVQYNEDRRDPLGRALIHEGDQYDERRGNLVRRRIHKRRQHNANRGDSRVILSQPHERFSHPDDVRDAGVKTTLLSDKQHPLLRLMENFDDSSRAGLETTNTDQNTSADACSQKQPSWPQRPPYVAYLHRTVRDFLEQPNVWQGVLDETKHTGFDPHVALIMAYVIEAKMTPLVRMMGPCVYVTGLKLFSWLGGLHIPVASLAAHALIEELDRILTICYTGGASSLANEHWSHSNPRWNDTPDRRHNWGSDILSMAVRCHVNWYLEARLKDVACPMVIAVRQGLPLPYLRSVQRPGLPLLAYALYLDCWAVEGLAVEPDVTMIEKLLAHGQNPNAIYRGYTLWQYTIHYLHILNFIRSKDPNFSAWLNAFTLMLNHGADPHVCCIEDSCAFAQSIALSKEGDIGYSRPVVAEHTFYNTASHPLNIGKRSGDKSFAADALHAQHHSVTAVVHDVFRMRSISGSELLETILEEKKKAAVFHQGSKWKKRRHGNNGFGNGPRWVF</sequence>
<evidence type="ECO:0000259" key="4">
    <source>
        <dbReference type="Pfam" id="PF25053"/>
    </source>
</evidence>
<dbReference type="AlphaFoldDB" id="A0A6A6TG24"/>
<gene>
    <name evidence="5" type="ORF">K491DRAFT_289653</name>
</gene>